<dbReference type="EMBL" id="JAPZBU010000006">
    <property type="protein sequence ID" value="KAJ5397251.1"/>
    <property type="molecule type" value="Genomic_DNA"/>
</dbReference>
<sequence>MASPHQFTPHRFTMQEEARNTETHHRLRDNGNLRSKAIAFVSAGELQRSEFENLEQDGEMQDGVENENEKAAQADADVEPQTECATEIEQNNEEAPAKVDDEPLFVLDSVGETVPDTGLSDPAPLADPDISDDSSEDEVVFTGRNNKPIVIETDERDLRILQNLQGPAPQSVPVLQTEELTLRTQESHPTPAPAPAQGRRKPPKRERFKWSPDNDDILADYIANMDQDSESESESEEEEESSWVQAGAENGIEVQANNDETGVESSIDVLSKMHIDTKPDNLTINIASDVELDTPNTSDLEELDSDDDDLDADILEQLALEYAQTHKKKGKSGKSGFPSASAFADAIDADPYYGFDIMDFERPSLSKSGKGKKQPPDFDLMLSDSELEMHMQDVWQTDRKKKAAKKKEREELRSQGVLGKDPEDADLRQRYSKGMNMEELMTEIRAFLMSSKTTLSLPPMTKNRRKTIHELANVVNLKSQSKGNGLTRFPILIKTSRTPGYTRKTISKVDSLLSGRKLNRRLFASWGADGHGKQTKAKPRGGGGVTSGVTYMDGDVVGGSAPEIGAGNRGRAMLEKMGWSSGTALGASNNKGILQPVTHVVKNSRTGLG</sequence>
<keyword evidence="7" id="KW-0508">mRNA splicing</keyword>
<dbReference type="GO" id="GO:0003676">
    <property type="term" value="F:nucleic acid binding"/>
    <property type="evidence" value="ECO:0007669"/>
    <property type="project" value="UniProtKB-UniRule"/>
</dbReference>
<dbReference type="InterPro" id="IPR036867">
    <property type="entry name" value="R3H_dom_sf"/>
</dbReference>
<comment type="caution">
    <text evidence="12">The sequence shown here is derived from an EMBL/GenBank/DDBJ whole genome shotgun (WGS) entry which is preliminary data.</text>
</comment>
<feature type="compositionally biased region" description="Acidic residues" evidence="9">
    <location>
        <begin position="52"/>
        <end position="66"/>
    </location>
</feature>
<feature type="compositionally biased region" description="Basic and acidic residues" evidence="9">
    <location>
        <begin position="13"/>
        <end position="31"/>
    </location>
</feature>
<feature type="domain" description="R3H" evidence="11">
    <location>
        <begin position="434"/>
        <end position="496"/>
    </location>
</feature>
<feature type="region of interest" description="Disordered" evidence="9">
    <location>
        <begin position="49"/>
        <end position="80"/>
    </location>
</feature>
<keyword evidence="8" id="KW-0539">Nucleus</keyword>
<feature type="compositionally biased region" description="Basic residues" evidence="9">
    <location>
        <begin position="198"/>
        <end position="207"/>
    </location>
</feature>
<evidence type="ECO:0000256" key="9">
    <source>
        <dbReference type="SAM" id="MobiDB-lite"/>
    </source>
</evidence>
<dbReference type="InterPro" id="IPR051189">
    <property type="entry name" value="Splicing_assoc_domain"/>
</dbReference>
<dbReference type="GO" id="GO:0005737">
    <property type="term" value="C:cytoplasm"/>
    <property type="evidence" value="ECO:0007669"/>
    <property type="project" value="UniProtKB-SubCell"/>
</dbReference>
<dbReference type="CDD" id="cd02646">
    <property type="entry name" value="R3H_G-patch"/>
    <property type="match status" value="1"/>
</dbReference>
<dbReference type="SMART" id="SM00393">
    <property type="entry name" value="R3H"/>
    <property type="match status" value="1"/>
</dbReference>
<gene>
    <name evidence="12" type="ORF">N7509_005364</name>
</gene>
<keyword evidence="6" id="KW-0507">mRNA processing</keyword>
<dbReference type="OrthoDB" id="21470at2759"/>
<dbReference type="AlphaFoldDB" id="A0A9W9W2C3"/>
<dbReference type="GO" id="GO:0006397">
    <property type="term" value="P:mRNA processing"/>
    <property type="evidence" value="ECO:0007669"/>
    <property type="project" value="UniProtKB-KW"/>
</dbReference>
<reference evidence="12" key="2">
    <citation type="journal article" date="2023" name="IMA Fungus">
        <title>Comparative genomic study of the Penicillium genus elucidates a diverse pangenome and 15 lateral gene transfer events.</title>
        <authorList>
            <person name="Petersen C."/>
            <person name="Sorensen T."/>
            <person name="Nielsen M.R."/>
            <person name="Sondergaard T.E."/>
            <person name="Sorensen J.L."/>
            <person name="Fitzpatrick D.A."/>
            <person name="Frisvad J.C."/>
            <person name="Nielsen K.L."/>
        </authorList>
    </citation>
    <scope>NUCLEOTIDE SEQUENCE</scope>
    <source>
        <strain evidence="12">IBT 29677</strain>
    </source>
</reference>
<protein>
    <recommendedName>
        <fullName evidence="4">Protein SQS1</fullName>
    </recommendedName>
</protein>
<dbReference type="GeneID" id="81368981"/>
<evidence type="ECO:0000313" key="12">
    <source>
        <dbReference type="EMBL" id="KAJ5397251.1"/>
    </source>
</evidence>
<organism evidence="12 13">
    <name type="scientific">Penicillium cosmopolitanum</name>
    <dbReference type="NCBI Taxonomy" id="1131564"/>
    <lineage>
        <taxon>Eukaryota</taxon>
        <taxon>Fungi</taxon>
        <taxon>Dikarya</taxon>
        <taxon>Ascomycota</taxon>
        <taxon>Pezizomycotina</taxon>
        <taxon>Eurotiomycetes</taxon>
        <taxon>Eurotiomycetidae</taxon>
        <taxon>Eurotiales</taxon>
        <taxon>Aspergillaceae</taxon>
        <taxon>Penicillium</taxon>
    </lineage>
</organism>
<keyword evidence="13" id="KW-1185">Reference proteome</keyword>
<dbReference type="RefSeq" id="XP_056489303.1">
    <property type="nucleotide sequence ID" value="XM_056630001.1"/>
</dbReference>
<evidence type="ECO:0000256" key="4">
    <source>
        <dbReference type="ARBA" id="ARBA00018964"/>
    </source>
</evidence>
<dbReference type="Gene3D" id="3.30.1370.50">
    <property type="entry name" value="R3H-like domain"/>
    <property type="match status" value="1"/>
</dbReference>
<name>A0A9W9W2C3_9EURO</name>
<dbReference type="GO" id="GO:0005634">
    <property type="term" value="C:nucleus"/>
    <property type="evidence" value="ECO:0007669"/>
    <property type="project" value="UniProtKB-SubCell"/>
</dbReference>
<dbReference type="InterPro" id="IPR001374">
    <property type="entry name" value="R3H_dom"/>
</dbReference>
<dbReference type="Pfam" id="PF01424">
    <property type="entry name" value="R3H"/>
    <property type="match status" value="1"/>
</dbReference>
<proteinExistence type="inferred from homology"/>
<evidence type="ECO:0000256" key="3">
    <source>
        <dbReference type="ARBA" id="ARBA00010306"/>
    </source>
</evidence>
<evidence type="ECO:0000256" key="1">
    <source>
        <dbReference type="ARBA" id="ARBA00004123"/>
    </source>
</evidence>
<comment type="subcellular location">
    <subcellularLocation>
        <location evidence="2">Cytoplasm</location>
    </subcellularLocation>
    <subcellularLocation>
        <location evidence="1">Nucleus</location>
    </subcellularLocation>
</comment>
<dbReference type="Pfam" id="PF01585">
    <property type="entry name" value="G-patch"/>
    <property type="match status" value="1"/>
</dbReference>
<evidence type="ECO:0000256" key="8">
    <source>
        <dbReference type="ARBA" id="ARBA00023242"/>
    </source>
</evidence>
<evidence type="ECO:0000313" key="13">
    <source>
        <dbReference type="Proteomes" id="UP001147747"/>
    </source>
</evidence>
<keyword evidence="5" id="KW-0963">Cytoplasm</keyword>
<reference evidence="12" key="1">
    <citation type="submission" date="2022-12" db="EMBL/GenBank/DDBJ databases">
        <authorList>
            <person name="Petersen C."/>
        </authorList>
    </citation>
    <scope>NUCLEOTIDE SEQUENCE</scope>
    <source>
        <strain evidence="12">IBT 29677</strain>
    </source>
</reference>
<dbReference type="PROSITE" id="PS50174">
    <property type="entry name" value="G_PATCH"/>
    <property type="match status" value="1"/>
</dbReference>
<dbReference type="PROSITE" id="PS51061">
    <property type="entry name" value="R3H"/>
    <property type="match status" value="1"/>
</dbReference>
<dbReference type="Proteomes" id="UP001147747">
    <property type="component" value="Unassembled WGS sequence"/>
</dbReference>
<feature type="region of interest" description="Disordered" evidence="9">
    <location>
        <begin position="161"/>
        <end position="265"/>
    </location>
</feature>
<dbReference type="InterPro" id="IPR034082">
    <property type="entry name" value="R3H_G-patch"/>
</dbReference>
<feature type="compositionally biased region" description="Polar residues" evidence="9">
    <location>
        <begin position="255"/>
        <end position="264"/>
    </location>
</feature>
<dbReference type="PANTHER" id="PTHR14195">
    <property type="entry name" value="G PATCH DOMAIN CONTAINING PROTEIN 2"/>
    <property type="match status" value="1"/>
</dbReference>
<feature type="region of interest" description="Disordered" evidence="9">
    <location>
        <begin position="1"/>
        <end position="32"/>
    </location>
</feature>
<evidence type="ECO:0000256" key="6">
    <source>
        <dbReference type="ARBA" id="ARBA00022664"/>
    </source>
</evidence>
<evidence type="ECO:0000259" key="10">
    <source>
        <dbReference type="PROSITE" id="PS50174"/>
    </source>
</evidence>
<feature type="compositionally biased region" description="Polar residues" evidence="9">
    <location>
        <begin position="178"/>
        <end position="188"/>
    </location>
</feature>
<evidence type="ECO:0000259" key="11">
    <source>
        <dbReference type="PROSITE" id="PS51061"/>
    </source>
</evidence>
<dbReference type="InterPro" id="IPR000467">
    <property type="entry name" value="G_patch_dom"/>
</dbReference>
<feature type="region of interest" description="Disordered" evidence="9">
    <location>
        <begin position="397"/>
        <end position="424"/>
    </location>
</feature>
<dbReference type="GO" id="GO:0008380">
    <property type="term" value="P:RNA splicing"/>
    <property type="evidence" value="ECO:0007669"/>
    <property type="project" value="UniProtKB-KW"/>
</dbReference>
<evidence type="ECO:0000256" key="2">
    <source>
        <dbReference type="ARBA" id="ARBA00004496"/>
    </source>
</evidence>
<evidence type="ECO:0000256" key="7">
    <source>
        <dbReference type="ARBA" id="ARBA00023187"/>
    </source>
</evidence>
<feature type="compositionally biased region" description="Acidic residues" evidence="9">
    <location>
        <begin position="129"/>
        <end position="138"/>
    </location>
</feature>
<accession>A0A9W9W2C3</accession>
<feature type="compositionally biased region" description="Acidic residues" evidence="9">
    <location>
        <begin position="227"/>
        <end position="241"/>
    </location>
</feature>
<evidence type="ECO:0000256" key="5">
    <source>
        <dbReference type="ARBA" id="ARBA00022490"/>
    </source>
</evidence>
<dbReference type="SMART" id="SM00443">
    <property type="entry name" value="G_patch"/>
    <property type="match status" value="1"/>
</dbReference>
<feature type="region of interest" description="Disordered" evidence="9">
    <location>
        <begin position="112"/>
        <end position="138"/>
    </location>
</feature>
<dbReference type="SUPFAM" id="SSF82708">
    <property type="entry name" value="R3H domain"/>
    <property type="match status" value="1"/>
</dbReference>
<feature type="domain" description="G-patch" evidence="10">
    <location>
        <begin position="566"/>
        <end position="609"/>
    </location>
</feature>
<comment type="similarity">
    <text evidence="3">Belongs to the SQS1 family.</text>
</comment>